<comment type="caution">
    <text evidence="3">The sequence shown here is derived from an EMBL/GenBank/DDBJ whole genome shotgun (WGS) entry which is preliminary data.</text>
</comment>
<feature type="region of interest" description="Disordered" evidence="1">
    <location>
        <begin position="1"/>
        <end position="135"/>
    </location>
</feature>
<feature type="region of interest" description="Disordered" evidence="1">
    <location>
        <begin position="258"/>
        <end position="287"/>
    </location>
</feature>
<protein>
    <submittedName>
        <fullName evidence="3">Allantoate permease</fullName>
    </submittedName>
</protein>
<feature type="domain" description="Microbial-type PARG catalytic" evidence="2">
    <location>
        <begin position="494"/>
        <end position="588"/>
    </location>
</feature>
<dbReference type="InterPro" id="IPR043472">
    <property type="entry name" value="Macro_dom-like"/>
</dbReference>
<accession>A0AB34FS20</accession>
<keyword evidence="4" id="KW-1185">Reference proteome</keyword>
<feature type="region of interest" description="Disordered" evidence="1">
    <location>
        <begin position="764"/>
        <end position="807"/>
    </location>
</feature>
<dbReference type="PANTHER" id="PTHR35596">
    <property type="entry name" value="DUF2263 DOMAIN-CONTAINING PROTEIN"/>
    <property type="match status" value="1"/>
</dbReference>
<feature type="region of interest" description="Disordered" evidence="1">
    <location>
        <begin position="151"/>
        <end position="201"/>
    </location>
</feature>
<dbReference type="AlphaFoldDB" id="A0AB34FS20"/>
<dbReference type="Proteomes" id="UP001163105">
    <property type="component" value="Unassembled WGS sequence"/>
</dbReference>
<feature type="region of interest" description="Disordered" evidence="1">
    <location>
        <begin position="524"/>
        <end position="544"/>
    </location>
</feature>
<evidence type="ECO:0000256" key="1">
    <source>
        <dbReference type="SAM" id="MobiDB-lite"/>
    </source>
</evidence>
<name>A0AB34FS20_9HYPO</name>
<proteinExistence type="predicted"/>
<evidence type="ECO:0000259" key="2">
    <source>
        <dbReference type="Pfam" id="PF10021"/>
    </source>
</evidence>
<evidence type="ECO:0000313" key="4">
    <source>
        <dbReference type="Proteomes" id="UP001163105"/>
    </source>
</evidence>
<feature type="compositionally biased region" description="Low complexity" evidence="1">
    <location>
        <begin position="104"/>
        <end position="115"/>
    </location>
</feature>
<dbReference type="EMBL" id="JAQHRD010000005">
    <property type="protein sequence ID" value="KAJ6441137.1"/>
    <property type="molecule type" value="Genomic_DNA"/>
</dbReference>
<sequence>MAQPSHPTFINLPPPGSNPDTPSEMPGTPTSTTTSLSALSTTAIKDGHRGHFASGPHGRGHQHSPSTTSLEAERADRISRLAGLERVSTLRAAPQTASQGGGASSLSPQTTPTSTAGFPPNFPASQHLTPAYFDSNGQPVAVTKMSTVGTASATESHVGEGEGSRAMAGERDEDMLSTDTNYREAESVTSLGADPDAMDEDMATRSVGGYEDRMSDDGSASLVGFGEGAGSTVSGPIYHRRVPPGATAAHQAWNLERANSGLSDARRDRDTPMGGGGTGGGGVDTPMSASAIQERRDARMMDGVAADPPTLLAIRPRLRLCHSKSVVTPSPNDNSPEFLLLFIPTLVSEAGYWSQKSVHLLRLNKIGGLARGVTDGRTTDGLGAWQCSPTTAMPAKTRAERASARDARAKDARAFINRTVPALLRGNPRARAGVEAAERIVDPPPWTPPSPVLATTTLPPTGAAVETQAEMAPGGQQQRERHDAHRRAASHGPGSHHQPARMRISLRAVDTLEAAARLVAAAAVSTRQRQRQRQRRKDEAQQGRVAVLNMASPLRPGGGVLTGATSQEERLCARTTLYPSLRESFYRLPDVGGVYTPDVLVCRSWGGGDGDGDGGGRGAADEMLPLSERFYVDVLTAAMLRMPDTTAGAATASASASPHRGEAVYADPRDRELARRQMRAALRILRGRGVSRIVLGAWGCGAYGNPVGEVARAWRSVLLGSGNSSGSSSGGGAEGWDGLQVVFAVRDAGMARAFADAFGPDLVVEEEQQQQQQHQGGNSCDEDHGSPDGMSAGSKEDRDEHTGDEEE</sequence>
<feature type="compositionally biased region" description="Low complexity" evidence="1">
    <location>
        <begin position="30"/>
        <end position="43"/>
    </location>
</feature>
<dbReference type="PANTHER" id="PTHR35596:SF1">
    <property type="entry name" value="MICROBIAL-TYPE PARG CATALYTIC DOMAIN-CONTAINING PROTEIN"/>
    <property type="match status" value="1"/>
</dbReference>
<feature type="region of interest" description="Disordered" evidence="1">
    <location>
        <begin position="468"/>
        <end position="501"/>
    </location>
</feature>
<gene>
    <name evidence="3" type="ORF">O9K51_06932</name>
</gene>
<feature type="compositionally biased region" description="Gly residues" evidence="1">
    <location>
        <begin position="273"/>
        <end position="283"/>
    </location>
</feature>
<dbReference type="SUPFAM" id="SSF52949">
    <property type="entry name" value="Macro domain-like"/>
    <property type="match status" value="1"/>
</dbReference>
<dbReference type="Gene3D" id="3.40.220.10">
    <property type="entry name" value="Leucine Aminopeptidase, subunit E, domain 1"/>
    <property type="match status" value="1"/>
</dbReference>
<evidence type="ECO:0000313" key="3">
    <source>
        <dbReference type="EMBL" id="KAJ6441137.1"/>
    </source>
</evidence>
<reference evidence="3" key="1">
    <citation type="submission" date="2023-01" db="EMBL/GenBank/DDBJ databases">
        <title>The growth and conidiation of Purpureocillium lavendulum are regulated by nitrogen source and histone H3K14 acetylation.</title>
        <authorList>
            <person name="Tang P."/>
            <person name="Han J."/>
            <person name="Zhang C."/>
            <person name="Tang P."/>
            <person name="Qi F."/>
            <person name="Zhang K."/>
            <person name="Liang L."/>
        </authorList>
    </citation>
    <scope>NUCLEOTIDE SEQUENCE</scope>
    <source>
        <strain evidence="3">YMF1.00683</strain>
    </source>
</reference>
<organism evidence="3 4">
    <name type="scientific">Purpureocillium lavendulum</name>
    <dbReference type="NCBI Taxonomy" id="1247861"/>
    <lineage>
        <taxon>Eukaryota</taxon>
        <taxon>Fungi</taxon>
        <taxon>Dikarya</taxon>
        <taxon>Ascomycota</taxon>
        <taxon>Pezizomycotina</taxon>
        <taxon>Sordariomycetes</taxon>
        <taxon>Hypocreomycetidae</taxon>
        <taxon>Hypocreales</taxon>
        <taxon>Ophiocordycipitaceae</taxon>
        <taxon>Purpureocillium</taxon>
    </lineage>
</organism>
<dbReference type="InterPro" id="IPR019261">
    <property type="entry name" value="PARG_cat_microbial"/>
</dbReference>
<dbReference type="Pfam" id="PF10021">
    <property type="entry name" value="PARG_cat_microb"/>
    <property type="match status" value="1"/>
</dbReference>